<dbReference type="Proteomes" id="UP000001197">
    <property type="component" value="Chromosome 4"/>
</dbReference>
<evidence type="ECO:0000256" key="5">
    <source>
        <dbReference type="ARBA" id="ARBA00023065"/>
    </source>
</evidence>
<dbReference type="GO" id="GO:0005886">
    <property type="term" value="C:plasma membrane"/>
    <property type="evidence" value="ECO:0007669"/>
    <property type="project" value="TreeGrafter"/>
</dbReference>
<dbReference type="PRINTS" id="PR01333">
    <property type="entry name" value="2POREKCHANEL"/>
</dbReference>
<keyword evidence="3 8" id="KW-0812">Transmembrane</keyword>
<comment type="subcellular location">
    <subcellularLocation>
        <location evidence="1">Membrane</location>
        <topology evidence="1">Multi-pass membrane protein</topology>
    </subcellularLocation>
</comment>
<feature type="compositionally biased region" description="Basic and acidic residues" evidence="9">
    <location>
        <begin position="546"/>
        <end position="565"/>
    </location>
</feature>
<dbReference type="SUPFAM" id="SSF81324">
    <property type="entry name" value="Voltage-gated potassium channels"/>
    <property type="match status" value="2"/>
</dbReference>
<dbReference type="Pfam" id="PF07885">
    <property type="entry name" value="Ion_trans_2"/>
    <property type="match status" value="2"/>
</dbReference>
<evidence type="ECO:0000313" key="13">
    <source>
        <dbReference type="Proteomes" id="UP000001197"/>
    </source>
</evidence>
<feature type="transmembrane region" description="Helical" evidence="10">
    <location>
        <begin position="391"/>
        <end position="411"/>
    </location>
</feature>
<dbReference type="Gene3D" id="1.10.287.70">
    <property type="match status" value="2"/>
</dbReference>
<dbReference type="EMBL" id="FO904939">
    <property type="protein sequence ID" value="CDP28588.1"/>
    <property type="molecule type" value="Genomic_DNA"/>
</dbReference>
<feature type="domain" description="Potassium channel" evidence="11">
    <location>
        <begin position="210"/>
        <end position="281"/>
    </location>
</feature>
<feature type="transmembrane region" description="Helical" evidence="10">
    <location>
        <begin position="88"/>
        <end position="110"/>
    </location>
</feature>
<dbReference type="InterPro" id="IPR013099">
    <property type="entry name" value="K_chnl_dom"/>
</dbReference>
<feature type="region of interest" description="Disordered" evidence="9">
    <location>
        <begin position="634"/>
        <end position="665"/>
    </location>
</feature>
<evidence type="ECO:0000256" key="8">
    <source>
        <dbReference type="RuleBase" id="RU003857"/>
    </source>
</evidence>
<reference evidence="13" key="2">
    <citation type="journal article" date="2014" name="Genetics">
        <title>Maintaining two mating types: Structure of the mating type locus and its role in heterokaryosis in Podospora anserina.</title>
        <authorList>
            <person name="Grognet P."/>
            <person name="Bidard F."/>
            <person name="Kuchly C."/>
            <person name="Tong L.C.H."/>
            <person name="Coppin E."/>
            <person name="Benkhali J.A."/>
            <person name="Couloux A."/>
            <person name="Wincker P."/>
            <person name="Debuchy R."/>
            <person name="Silar P."/>
        </authorList>
    </citation>
    <scope>GENOME REANNOTATION</scope>
    <source>
        <strain evidence="13">S / ATCC MYA-4624 / DSM 980 / FGSC 10383</strain>
    </source>
</reference>
<dbReference type="GO" id="GO:0015271">
    <property type="term" value="F:outward rectifier potassium channel activity"/>
    <property type="evidence" value="ECO:0007669"/>
    <property type="project" value="TreeGrafter"/>
</dbReference>
<evidence type="ECO:0000256" key="1">
    <source>
        <dbReference type="ARBA" id="ARBA00004141"/>
    </source>
</evidence>
<feature type="transmembrane region" description="Helical" evidence="10">
    <location>
        <begin position="130"/>
        <end position="150"/>
    </location>
</feature>
<evidence type="ECO:0000256" key="2">
    <source>
        <dbReference type="ARBA" id="ARBA00022448"/>
    </source>
</evidence>
<evidence type="ECO:0000256" key="7">
    <source>
        <dbReference type="ARBA" id="ARBA00023303"/>
    </source>
</evidence>
<reference evidence="12 13" key="1">
    <citation type="journal article" date="2008" name="Genome Biol.">
        <title>The genome sequence of the model ascomycete fungus Podospora anserina.</title>
        <authorList>
            <person name="Espagne E."/>
            <person name="Lespinet O."/>
            <person name="Malagnac F."/>
            <person name="Da Silva C."/>
            <person name="Jaillon O."/>
            <person name="Porcel B.M."/>
            <person name="Couloux A."/>
            <person name="Aury J.-M."/>
            <person name="Segurens B."/>
            <person name="Poulain J."/>
            <person name="Anthouard V."/>
            <person name="Grossetete S."/>
            <person name="Khalili H."/>
            <person name="Coppin E."/>
            <person name="Dequard-Chablat M."/>
            <person name="Picard M."/>
            <person name="Contamine V."/>
            <person name="Arnaise S."/>
            <person name="Bourdais A."/>
            <person name="Berteaux-Lecellier V."/>
            <person name="Gautheret D."/>
            <person name="de Vries R.P."/>
            <person name="Battaglia E."/>
            <person name="Coutinho P.M."/>
            <person name="Danchin E.G.J."/>
            <person name="Henrissat B."/>
            <person name="El Khoury R."/>
            <person name="Sainsard-Chanet A."/>
            <person name="Boivin A."/>
            <person name="Pinan-Lucarre B."/>
            <person name="Sellem C.H."/>
            <person name="Debuchy R."/>
            <person name="Wincker P."/>
            <person name="Weissenbach J."/>
            <person name="Silar P."/>
        </authorList>
    </citation>
    <scope>NUCLEOTIDE SEQUENCE [LARGE SCALE GENOMIC DNA]</scope>
    <source>
        <strain evidence="13">S / ATCC MYA-4624 / DSM 980 / FGSC 10383</strain>
    </source>
</reference>
<evidence type="ECO:0000259" key="11">
    <source>
        <dbReference type="Pfam" id="PF07885"/>
    </source>
</evidence>
<proteinExistence type="inferred from homology"/>
<dbReference type="FunFam" id="1.10.287.70:FF:000182">
    <property type="entry name" value="Outward-rectifier potassium channel TOK1"/>
    <property type="match status" value="1"/>
</dbReference>
<keyword evidence="5 8" id="KW-0406">Ion transport</keyword>
<keyword evidence="2 8" id="KW-0813">Transport</keyword>
<dbReference type="PANTHER" id="PTHR11003:SF301">
    <property type="entry name" value="POTASSIUM CHANNEL PROTEIN"/>
    <property type="match status" value="1"/>
</dbReference>
<evidence type="ECO:0000256" key="4">
    <source>
        <dbReference type="ARBA" id="ARBA00022989"/>
    </source>
</evidence>
<feature type="region of interest" description="Disordered" evidence="9">
    <location>
        <begin position="707"/>
        <end position="736"/>
    </location>
</feature>
<protein>
    <submittedName>
        <fullName evidence="12">Potassium channel related to S. cerevisiae TOK1</fullName>
    </submittedName>
</protein>
<evidence type="ECO:0000256" key="3">
    <source>
        <dbReference type="ARBA" id="ARBA00022692"/>
    </source>
</evidence>
<feature type="transmembrane region" description="Helical" evidence="10">
    <location>
        <begin position="230"/>
        <end position="247"/>
    </location>
</feature>
<organism evidence="12 13">
    <name type="scientific">Podospora anserina (strain S / ATCC MYA-4624 / DSM 980 / FGSC 10383)</name>
    <name type="common">Pleurage anserina</name>
    <dbReference type="NCBI Taxonomy" id="515849"/>
    <lineage>
        <taxon>Eukaryota</taxon>
        <taxon>Fungi</taxon>
        <taxon>Dikarya</taxon>
        <taxon>Ascomycota</taxon>
        <taxon>Pezizomycotina</taxon>
        <taxon>Sordariomycetes</taxon>
        <taxon>Sordariomycetidae</taxon>
        <taxon>Sordariales</taxon>
        <taxon>Podosporaceae</taxon>
        <taxon>Podospora</taxon>
        <taxon>Podospora anserina</taxon>
    </lineage>
</organism>
<dbReference type="InParanoid" id="A0A090D729"/>
<dbReference type="GO" id="GO:0022841">
    <property type="term" value="F:potassium ion leak channel activity"/>
    <property type="evidence" value="ECO:0007669"/>
    <property type="project" value="TreeGrafter"/>
</dbReference>
<keyword evidence="4 10" id="KW-1133">Transmembrane helix</keyword>
<feature type="domain" description="Potassium channel" evidence="11">
    <location>
        <begin position="372"/>
        <end position="447"/>
    </location>
</feature>
<dbReference type="FunCoup" id="A0A090D729">
    <property type="interactions" value="8"/>
</dbReference>
<feature type="transmembrane region" description="Helical" evidence="10">
    <location>
        <begin position="259"/>
        <end position="282"/>
    </location>
</feature>
<feature type="compositionally biased region" description="Polar residues" evidence="9">
    <location>
        <begin position="526"/>
        <end position="536"/>
    </location>
</feature>
<feature type="transmembrane region" description="Helical" evidence="10">
    <location>
        <begin position="39"/>
        <end position="67"/>
    </location>
</feature>
<keyword evidence="7 8" id="KW-0407">Ion channel</keyword>
<feature type="compositionally biased region" description="Basic residues" evidence="9">
    <location>
        <begin position="641"/>
        <end position="651"/>
    </location>
</feature>
<dbReference type="eggNOG" id="KOG1418">
    <property type="taxonomic scope" value="Eukaryota"/>
</dbReference>
<evidence type="ECO:0000256" key="9">
    <source>
        <dbReference type="SAM" id="MobiDB-lite"/>
    </source>
</evidence>
<evidence type="ECO:0000256" key="6">
    <source>
        <dbReference type="ARBA" id="ARBA00023136"/>
    </source>
</evidence>
<name>A0A090D729_PODAN</name>
<feature type="transmembrane region" description="Helical" evidence="10">
    <location>
        <begin position="204"/>
        <end position="223"/>
    </location>
</feature>
<dbReference type="InterPro" id="IPR003280">
    <property type="entry name" value="2pore_dom_K_chnl"/>
</dbReference>
<sequence>MNDAGGEKIDEHLRAADPDGKKLPKQQEHEQMHLDPSRWWFASSAFPMIAGTLGPVASAFSICALARPWRQNYLPGSDLDAAPFIRDPIWLTIINAIQLLIALIANMALLLNMTQRLRFSIAQPVTIVGWYISSICLISLTATASGPLIIEPTNQYIWSQAFYYGIYGAALYFLVASLMVITFVGAQTEHYPKDFVLTPSQRTLMMQTILLLFYLLLGALLFGRIEGWNYLDAVYWAAVTLFTVGFGDFSPQTGLGKGLVMPFALVGIISLGLVIGSIRSLVLDRGRRRLSARMVEKRRRRMLKQMTKKGKDGILVPIKEGEELRQTPSEVDRGLTEFERREKEFKLMRDIQKETSKKRRWYATAVSACTWAALWLGGAKIFQACEEPYQGWTYFDGIFFCFVSLTTIGYGDIVPVSNAGKSFWVFWALLALPTMTVLISNAGDTVVKGIRDATDAIATITILPSERPFKKDLKRFLKHVSFGVLFKEEIIEETPTGILGEAQDRDNTSSDSVEENDAETALQRGQAESSNSSPTSPRVRFNPPFRNDDAHDKNIDDNTADENHPHGPGQHLRERKKRRKSAPFTLPNRQQDYLVILIDEVARVTAHLKEHPPRKYSFKEWAWYLRLIGEDESDAGQHGRASTHVRTKKDKFRGGRPNEGLDDRGEARVTEKVVPWSWVGSKSPLMGGKEEAEWILERLIERLGEELRRGRREGDDDQEGEGQHDEHEGRGGRDEL</sequence>
<dbReference type="AlphaFoldDB" id="A0A090D729"/>
<feature type="transmembrane region" description="Helical" evidence="10">
    <location>
        <begin position="361"/>
        <end position="379"/>
    </location>
</feature>
<dbReference type="GO" id="GO:0030322">
    <property type="term" value="P:stabilization of membrane potential"/>
    <property type="evidence" value="ECO:0007669"/>
    <property type="project" value="TreeGrafter"/>
</dbReference>
<evidence type="ECO:0000256" key="10">
    <source>
        <dbReference type="SAM" id="Phobius"/>
    </source>
</evidence>
<keyword evidence="13" id="KW-1185">Reference proteome</keyword>
<accession>A0A090D729</accession>
<evidence type="ECO:0000313" key="12">
    <source>
        <dbReference type="EMBL" id="CDP28588.1"/>
    </source>
</evidence>
<dbReference type="PANTHER" id="PTHR11003">
    <property type="entry name" value="POTASSIUM CHANNEL, SUBFAMILY K"/>
    <property type="match status" value="1"/>
</dbReference>
<feature type="region of interest" description="Disordered" evidence="9">
    <location>
        <begin position="497"/>
        <end position="585"/>
    </location>
</feature>
<feature type="transmembrane region" description="Helical" evidence="10">
    <location>
        <begin position="162"/>
        <end position="184"/>
    </location>
</feature>
<feature type="compositionally biased region" description="Basic and acidic residues" evidence="9">
    <location>
        <begin position="721"/>
        <end position="736"/>
    </location>
</feature>
<feature type="region of interest" description="Disordered" evidence="9">
    <location>
        <begin position="1"/>
        <end position="29"/>
    </location>
</feature>
<feature type="transmembrane region" description="Helical" evidence="10">
    <location>
        <begin position="423"/>
        <end position="443"/>
    </location>
</feature>
<keyword evidence="6 10" id="KW-0472">Membrane</keyword>
<comment type="similarity">
    <text evidence="8">Belongs to the two pore domain potassium channel (TC 1.A.1.8) family.</text>
</comment>